<dbReference type="EMBL" id="PDSL01000016">
    <property type="protein sequence ID" value="PIE34532.1"/>
    <property type="molecule type" value="Genomic_DNA"/>
</dbReference>
<keyword evidence="3 5" id="KW-0687">Ribonucleoprotein</keyword>
<comment type="caution">
    <text evidence="6">The sequence shown here is derived from an EMBL/GenBank/DDBJ whole genome shotgun (WGS) entry which is preliminary data.</text>
</comment>
<evidence type="ECO:0000256" key="2">
    <source>
        <dbReference type="ARBA" id="ARBA00022980"/>
    </source>
</evidence>
<keyword evidence="5" id="KW-0699">rRNA-binding</keyword>
<accession>A0A2G6KHP6</accession>
<reference evidence="6 7" key="1">
    <citation type="submission" date="2017-10" db="EMBL/GenBank/DDBJ databases">
        <title>Novel microbial diversity and functional potential in the marine mammal oral microbiome.</title>
        <authorList>
            <person name="Dudek N.K."/>
            <person name="Sun C.L."/>
            <person name="Burstein D."/>
            <person name="Kantor R.S."/>
            <person name="Aliaga Goltsman D.S."/>
            <person name="Bik E.M."/>
            <person name="Thomas B.C."/>
            <person name="Banfield J.F."/>
            <person name="Relman D.A."/>
        </authorList>
    </citation>
    <scope>NUCLEOTIDE SEQUENCE [LARGE SCALE GENOMIC DNA]</scope>
    <source>
        <strain evidence="6">DOLJORAL78_61_10</strain>
    </source>
</reference>
<sequence length="179" mass="18580">MSETTIREPRADKVAIVTEIAGKLDAAEAVFVVEYRGLTVGDMATVRNALRPGGAEMVIYKNTLAKLAARQVGIEAIDDHLTGPTALVFVADDVASAAKALRDSAKALAPLTIKGGVLGDVALTDADIKALADLPSRDELLARFAGALQAPLSKTASLLAALPRNFAYGLSALIEKQAA</sequence>
<dbReference type="Gene3D" id="3.30.70.1730">
    <property type="match status" value="1"/>
</dbReference>
<protein>
    <recommendedName>
        <fullName evidence="4 5">Large ribosomal subunit protein uL10</fullName>
    </recommendedName>
</protein>
<keyword evidence="5" id="KW-0694">RNA-binding</keyword>
<evidence type="ECO:0000256" key="5">
    <source>
        <dbReference type="HAMAP-Rule" id="MF_00362"/>
    </source>
</evidence>
<evidence type="ECO:0000256" key="4">
    <source>
        <dbReference type="ARBA" id="ARBA00035202"/>
    </source>
</evidence>
<comment type="function">
    <text evidence="5">Forms part of the ribosomal stalk, playing a central role in the interaction of the ribosome with GTP-bound translation factors.</text>
</comment>
<evidence type="ECO:0000313" key="7">
    <source>
        <dbReference type="Proteomes" id="UP000230914"/>
    </source>
</evidence>
<gene>
    <name evidence="5" type="primary">rplJ</name>
    <name evidence="6" type="ORF">CSA55_00595</name>
</gene>
<evidence type="ECO:0000313" key="6">
    <source>
        <dbReference type="EMBL" id="PIE34532.1"/>
    </source>
</evidence>
<dbReference type="PANTHER" id="PTHR11560">
    <property type="entry name" value="39S RIBOSOMAL PROTEIN L10, MITOCHONDRIAL"/>
    <property type="match status" value="1"/>
</dbReference>
<dbReference type="InterPro" id="IPR043141">
    <property type="entry name" value="Ribosomal_uL10-like_sf"/>
</dbReference>
<dbReference type="GO" id="GO:0005840">
    <property type="term" value="C:ribosome"/>
    <property type="evidence" value="ECO:0007669"/>
    <property type="project" value="UniProtKB-KW"/>
</dbReference>
<dbReference type="InterPro" id="IPR022973">
    <property type="entry name" value="Ribosomal_uL10_bac"/>
</dbReference>
<dbReference type="GO" id="GO:0006412">
    <property type="term" value="P:translation"/>
    <property type="evidence" value="ECO:0007669"/>
    <property type="project" value="UniProtKB-UniRule"/>
</dbReference>
<dbReference type="Pfam" id="PF00466">
    <property type="entry name" value="Ribosomal_L10"/>
    <property type="match status" value="1"/>
</dbReference>
<dbReference type="SUPFAM" id="SSF160369">
    <property type="entry name" value="Ribosomal protein L10-like"/>
    <property type="match status" value="1"/>
</dbReference>
<evidence type="ECO:0000256" key="3">
    <source>
        <dbReference type="ARBA" id="ARBA00023274"/>
    </source>
</evidence>
<keyword evidence="2 5" id="KW-0689">Ribosomal protein</keyword>
<dbReference type="CDD" id="cd05797">
    <property type="entry name" value="Ribosomal_L10"/>
    <property type="match status" value="1"/>
</dbReference>
<dbReference type="NCBIfam" id="NF000955">
    <property type="entry name" value="PRK00099.1-1"/>
    <property type="match status" value="1"/>
</dbReference>
<dbReference type="InterPro" id="IPR001790">
    <property type="entry name" value="Ribosomal_uL10"/>
</dbReference>
<dbReference type="Proteomes" id="UP000230914">
    <property type="component" value="Unassembled WGS sequence"/>
</dbReference>
<comment type="similarity">
    <text evidence="1 5">Belongs to the universal ribosomal protein uL10 family.</text>
</comment>
<evidence type="ECO:0000256" key="1">
    <source>
        <dbReference type="ARBA" id="ARBA00008889"/>
    </source>
</evidence>
<name>A0A2G6KHP6_9ACTN</name>
<dbReference type="GO" id="GO:1990904">
    <property type="term" value="C:ribonucleoprotein complex"/>
    <property type="evidence" value="ECO:0007669"/>
    <property type="project" value="UniProtKB-KW"/>
</dbReference>
<dbReference type="GO" id="GO:0070180">
    <property type="term" value="F:large ribosomal subunit rRNA binding"/>
    <property type="evidence" value="ECO:0007669"/>
    <property type="project" value="UniProtKB-UniRule"/>
</dbReference>
<dbReference type="HAMAP" id="MF_00362">
    <property type="entry name" value="Ribosomal_uL10"/>
    <property type="match status" value="1"/>
</dbReference>
<proteinExistence type="inferred from homology"/>
<dbReference type="Gene3D" id="6.10.250.290">
    <property type="match status" value="1"/>
</dbReference>
<organism evidence="6 7">
    <name type="scientific">Ilumatobacter coccineus</name>
    <dbReference type="NCBI Taxonomy" id="467094"/>
    <lineage>
        <taxon>Bacteria</taxon>
        <taxon>Bacillati</taxon>
        <taxon>Actinomycetota</taxon>
        <taxon>Acidimicrobiia</taxon>
        <taxon>Acidimicrobiales</taxon>
        <taxon>Ilumatobacteraceae</taxon>
        <taxon>Ilumatobacter</taxon>
    </lineage>
</organism>
<comment type="subunit">
    <text evidence="5">Part of the ribosomal stalk of the 50S ribosomal subunit. The N-terminus interacts with L11 and the large rRNA to form the base of the stalk. The C-terminus forms an elongated spine to which L12 dimers bind in a sequential fashion forming a multimeric L10(L12)X complex.</text>
</comment>
<dbReference type="InterPro" id="IPR047865">
    <property type="entry name" value="Ribosomal_uL10_bac_type"/>
</dbReference>
<dbReference type="AlphaFoldDB" id="A0A2G6KHP6"/>